<dbReference type="Proteomes" id="UP001281147">
    <property type="component" value="Unassembled WGS sequence"/>
</dbReference>
<comment type="caution">
    <text evidence="1">The sequence shown here is derived from an EMBL/GenBank/DDBJ whole genome shotgun (WGS) entry which is preliminary data.</text>
</comment>
<proteinExistence type="predicted"/>
<sequence>MASLCTRCALRLQRATEPTTRLRTFTTSPPRRRGGLPTFTPTSNPELDSLLSTLRTQHFIPAALTPPERKLILSPKSRQYLVENPQTTTIGNDEDVELKWIDQRTEIPNRVKLLKKAIRLMRESEEKAAWNQLPALLAGLKKMKKPAIDRQMAKTVRLASNAGRFGIVLQCLRQVHNTGMSLKKDEVLDAVIWGLRQIAARDGWSKEGLEKALRDAKEVAMQLEDEEHGTGATVRPGDPRRRPEVVGVFLELAAVWAYRFQDGKDADGKVRAYAERLLSNIEGAEGPTTTTPADKGPQHEMLRGVPIWHGLSLAQEMLDDDMPNAELASRVVGNWETGLRTLAQNLEADETKMKPGSYGDQALTVWGDCVRD</sequence>
<protein>
    <submittedName>
        <fullName evidence="1">Uncharacterized protein</fullName>
    </submittedName>
</protein>
<gene>
    <name evidence="1" type="ORF">LTR37_007585</name>
</gene>
<evidence type="ECO:0000313" key="2">
    <source>
        <dbReference type="Proteomes" id="UP001281147"/>
    </source>
</evidence>
<keyword evidence="2" id="KW-1185">Reference proteome</keyword>
<accession>A0ACC3NEE9</accession>
<dbReference type="EMBL" id="JAUTXU010000053">
    <property type="protein sequence ID" value="KAK3714850.1"/>
    <property type="molecule type" value="Genomic_DNA"/>
</dbReference>
<reference evidence="1" key="1">
    <citation type="submission" date="2023-07" db="EMBL/GenBank/DDBJ databases">
        <title>Black Yeasts Isolated from many extreme environments.</title>
        <authorList>
            <person name="Coleine C."/>
            <person name="Stajich J.E."/>
            <person name="Selbmann L."/>
        </authorList>
    </citation>
    <scope>NUCLEOTIDE SEQUENCE</scope>
    <source>
        <strain evidence="1">CCFEE 5714</strain>
    </source>
</reference>
<organism evidence="1 2">
    <name type="scientific">Vermiconidia calcicola</name>
    <dbReference type="NCBI Taxonomy" id="1690605"/>
    <lineage>
        <taxon>Eukaryota</taxon>
        <taxon>Fungi</taxon>
        <taxon>Dikarya</taxon>
        <taxon>Ascomycota</taxon>
        <taxon>Pezizomycotina</taxon>
        <taxon>Dothideomycetes</taxon>
        <taxon>Dothideomycetidae</taxon>
        <taxon>Mycosphaerellales</taxon>
        <taxon>Extremaceae</taxon>
        <taxon>Vermiconidia</taxon>
    </lineage>
</organism>
<evidence type="ECO:0000313" key="1">
    <source>
        <dbReference type="EMBL" id="KAK3714850.1"/>
    </source>
</evidence>
<name>A0ACC3NEE9_9PEZI</name>